<dbReference type="SUPFAM" id="SSF53335">
    <property type="entry name" value="S-adenosyl-L-methionine-dependent methyltransferases"/>
    <property type="match status" value="1"/>
</dbReference>
<accession>X0YYB2</accession>
<feature type="non-terminal residue" evidence="1">
    <location>
        <position position="77"/>
    </location>
</feature>
<name>X0YYB2_9ZZZZ</name>
<evidence type="ECO:0000313" key="1">
    <source>
        <dbReference type="EMBL" id="GAG51462.1"/>
    </source>
</evidence>
<organism evidence="1">
    <name type="scientific">marine sediment metagenome</name>
    <dbReference type="NCBI Taxonomy" id="412755"/>
    <lineage>
        <taxon>unclassified sequences</taxon>
        <taxon>metagenomes</taxon>
        <taxon>ecological metagenomes</taxon>
    </lineage>
</organism>
<dbReference type="AlphaFoldDB" id="X0YYB2"/>
<comment type="caution">
    <text evidence="1">The sequence shown here is derived from an EMBL/GenBank/DDBJ whole genome shotgun (WGS) entry which is preliminary data.</text>
</comment>
<dbReference type="InterPro" id="IPR029063">
    <property type="entry name" value="SAM-dependent_MTases_sf"/>
</dbReference>
<protein>
    <recommendedName>
        <fullName evidence="2">DNA methylase N-4/N-6 domain-containing protein</fullName>
    </recommendedName>
</protein>
<dbReference type="EMBL" id="BARS01056089">
    <property type="protein sequence ID" value="GAG51462.1"/>
    <property type="molecule type" value="Genomic_DNA"/>
</dbReference>
<dbReference type="Gene3D" id="3.40.50.150">
    <property type="entry name" value="Vaccinia Virus protein VP39"/>
    <property type="match status" value="1"/>
</dbReference>
<proteinExistence type="predicted"/>
<sequence>MTDWRIIQGDSAEALQELEDCSADMVATDVPYGILFMGKEWDGDAPLVHIFTQCLRVLKSGAAFVTTMSTRLDRLWR</sequence>
<reference evidence="1" key="1">
    <citation type="journal article" date="2014" name="Front. Microbiol.">
        <title>High frequency of phylogenetically diverse reductive dehalogenase-homologous genes in deep subseafloor sedimentary metagenomes.</title>
        <authorList>
            <person name="Kawai M."/>
            <person name="Futagami T."/>
            <person name="Toyoda A."/>
            <person name="Takaki Y."/>
            <person name="Nishi S."/>
            <person name="Hori S."/>
            <person name="Arai W."/>
            <person name="Tsubouchi T."/>
            <person name="Morono Y."/>
            <person name="Uchiyama I."/>
            <person name="Ito T."/>
            <person name="Fujiyama A."/>
            <person name="Inagaki F."/>
            <person name="Takami H."/>
        </authorList>
    </citation>
    <scope>NUCLEOTIDE SEQUENCE</scope>
    <source>
        <strain evidence="1">Expedition CK06-06</strain>
    </source>
</reference>
<gene>
    <name evidence="1" type="ORF">S01H1_82695</name>
</gene>
<evidence type="ECO:0008006" key="2">
    <source>
        <dbReference type="Google" id="ProtNLM"/>
    </source>
</evidence>